<comment type="caution">
    <text evidence="5">The sequence shown here is derived from an EMBL/GenBank/DDBJ whole genome shotgun (WGS) entry which is preliminary data.</text>
</comment>
<dbReference type="Gene3D" id="2.60.120.230">
    <property type="match status" value="1"/>
</dbReference>
<dbReference type="SUPFAM" id="SSF49742">
    <property type="entry name" value="PHM/PNGase F"/>
    <property type="match status" value="1"/>
</dbReference>
<dbReference type="GO" id="GO:0016715">
    <property type="term" value="F:oxidoreductase activity, acting on paired donors, with incorporation or reduction of molecular oxygen, reduced ascorbate as one donor, and incorporation of one atom of oxygen"/>
    <property type="evidence" value="ECO:0007669"/>
    <property type="project" value="InterPro"/>
</dbReference>
<dbReference type="Proteomes" id="UP000784294">
    <property type="component" value="Unassembled WGS sequence"/>
</dbReference>
<dbReference type="InterPro" id="IPR024548">
    <property type="entry name" value="Cu2_monoox_C"/>
</dbReference>
<dbReference type="PANTHER" id="PTHR10680">
    <property type="entry name" value="PEPTIDYL-GLYCINE ALPHA-AMIDATING MONOOXYGENASE"/>
    <property type="match status" value="1"/>
</dbReference>
<name>A0A3S4ZTX7_9PLAT</name>
<keyword evidence="1" id="KW-0732">Signal</keyword>
<protein>
    <recommendedName>
        <fullName evidence="4">Copper type II ascorbate-dependent monooxygenase C-terminal domain-containing protein</fullName>
    </recommendedName>
</protein>
<evidence type="ECO:0000256" key="1">
    <source>
        <dbReference type="ARBA" id="ARBA00022729"/>
    </source>
</evidence>
<organism evidence="5 6">
    <name type="scientific">Protopolystoma xenopodis</name>
    <dbReference type="NCBI Taxonomy" id="117903"/>
    <lineage>
        <taxon>Eukaryota</taxon>
        <taxon>Metazoa</taxon>
        <taxon>Spiralia</taxon>
        <taxon>Lophotrochozoa</taxon>
        <taxon>Platyhelminthes</taxon>
        <taxon>Monogenea</taxon>
        <taxon>Polyopisthocotylea</taxon>
        <taxon>Polystomatidea</taxon>
        <taxon>Polystomatidae</taxon>
        <taxon>Protopolystoma</taxon>
    </lineage>
</organism>
<sequence length="152" mass="16800">MRGHTHGLGRAVVGYTVASPSSFLAPPLSMQGRRRDLDLLDVGLEDYPHRSRANFGPASLSGLYDATTSSSDSSSSSSNARIHFLGRTNPQWPQAFYRPDQLGALTPTLELRNGDAILARCIYDSSHRSRTTSIGSTHEDEMCNLYLMYYTR</sequence>
<dbReference type="EMBL" id="CAAALY010000874">
    <property type="protein sequence ID" value="VEL07027.1"/>
    <property type="molecule type" value="Genomic_DNA"/>
</dbReference>
<keyword evidence="2" id="KW-1015">Disulfide bond</keyword>
<reference evidence="5" key="1">
    <citation type="submission" date="2018-11" db="EMBL/GenBank/DDBJ databases">
        <authorList>
            <consortium name="Pathogen Informatics"/>
        </authorList>
    </citation>
    <scope>NUCLEOTIDE SEQUENCE</scope>
</reference>
<dbReference type="InterPro" id="IPR014784">
    <property type="entry name" value="Cu2_ascorb_mOase-like_C"/>
</dbReference>
<dbReference type="OrthoDB" id="10018185at2759"/>
<proteinExistence type="predicted"/>
<evidence type="ECO:0000256" key="3">
    <source>
        <dbReference type="ARBA" id="ARBA00023180"/>
    </source>
</evidence>
<dbReference type="Pfam" id="PF03712">
    <property type="entry name" value="Cu2_monoox_C"/>
    <property type="match status" value="1"/>
</dbReference>
<evidence type="ECO:0000256" key="2">
    <source>
        <dbReference type="ARBA" id="ARBA00023157"/>
    </source>
</evidence>
<keyword evidence="3" id="KW-0325">Glycoprotein</keyword>
<evidence type="ECO:0000313" key="5">
    <source>
        <dbReference type="EMBL" id="VEL07027.1"/>
    </source>
</evidence>
<dbReference type="AlphaFoldDB" id="A0A3S4ZTX7"/>
<evidence type="ECO:0000313" key="6">
    <source>
        <dbReference type="Proteomes" id="UP000784294"/>
    </source>
</evidence>
<gene>
    <name evidence="5" type="ORF">PXEA_LOCUS467</name>
</gene>
<dbReference type="InterPro" id="IPR008977">
    <property type="entry name" value="PHM/PNGase_F_dom_sf"/>
</dbReference>
<keyword evidence="6" id="KW-1185">Reference proteome</keyword>
<accession>A0A3S4ZTX7</accession>
<dbReference type="PANTHER" id="PTHR10680:SF14">
    <property type="entry name" value="PEPTIDYL-GLYCINE ALPHA-AMIDATING MONOOXYGENASE"/>
    <property type="match status" value="1"/>
</dbReference>
<dbReference type="GO" id="GO:0005576">
    <property type="term" value="C:extracellular region"/>
    <property type="evidence" value="ECO:0007669"/>
    <property type="project" value="TreeGrafter"/>
</dbReference>
<feature type="domain" description="Copper type II ascorbate-dependent monooxygenase C-terminal" evidence="4">
    <location>
        <begin position="80"/>
        <end position="151"/>
    </location>
</feature>
<evidence type="ECO:0000259" key="4">
    <source>
        <dbReference type="Pfam" id="PF03712"/>
    </source>
</evidence>